<evidence type="ECO:0000256" key="1">
    <source>
        <dbReference type="SAM" id="MobiDB-lite"/>
    </source>
</evidence>
<dbReference type="AlphaFoldDB" id="A0A8T0RJG3"/>
<keyword evidence="3" id="KW-1185">Reference proteome</keyword>
<feature type="region of interest" description="Disordered" evidence="1">
    <location>
        <begin position="32"/>
        <end position="79"/>
    </location>
</feature>
<proteinExistence type="predicted"/>
<name>A0A8T0RJG3_PANVG</name>
<protein>
    <submittedName>
        <fullName evidence="2">Uncharacterized protein</fullName>
    </submittedName>
</protein>
<dbReference type="EMBL" id="CM029046">
    <property type="protein sequence ID" value="KAG2586302.1"/>
    <property type="molecule type" value="Genomic_DNA"/>
</dbReference>
<feature type="region of interest" description="Disordered" evidence="1">
    <location>
        <begin position="130"/>
        <end position="151"/>
    </location>
</feature>
<feature type="compositionally biased region" description="Low complexity" evidence="1">
    <location>
        <begin position="36"/>
        <end position="63"/>
    </location>
</feature>
<gene>
    <name evidence="2" type="ORF">PVAP13_5NG048816</name>
</gene>
<sequence>MVPKWGDGRGGEQWWAVVPHGAAGEALRRALHQHRPTGGPSSLSSTSPCSPLTSTSGSASSCLRAPRAPGPTNAAGGDFLPKGSYDVPLRGNFSIQEQAAAWAQWSSCEGVACARNGCCRRRLGVGCRQAAAAGDDQAVRSAASSRQGPRQ</sequence>
<accession>A0A8T0RJG3</accession>
<evidence type="ECO:0000313" key="2">
    <source>
        <dbReference type="EMBL" id="KAG2586302.1"/>
    </source>
</evidence>
<feature type="compositionally biased region" description="Polar residues" evidence="1">
    <location>
        <begin position="142"/>
        <end position="151"/>
    </location>
</feature>
<dbReference type="Proteomes" id="UP000823388">
    <property type="component" value="Chromosome 5N"/>
</dbReference>
<organism evidence="2 3">
    <name type="scientific">Panicum virgatum</name>
    <name type="common">Blackwell switchgrass</name>
    <dbReference type="NCBI Taxonomy" id="38727"/>
    <lineage>
        <taxon>Eukaryota</taxon>
        <taxon>Viridiplantae</taxon>
        <taxon>Streptophyta</taxon>
        <taxon>Embryophyta</taxon>
        <taxon>Tracheophyta</taxon>
        <taxon>Spermatophyta</taxon>
        <taxon>Magnoliopsida</taxon>
        <taxon>Liliopsida</taxon>
        <taxon>Poales</taxon>
        <taxon>Poaceae</taxon>
        <taxon>PACMAD clade</taxon>
        <taxon>Panicoideae</taxon>
        <taxon>Panicodae</taxon>
        <taxon>Paniceae</taxon>
        <taxon>Panicinae</taxon>
        <taxon>Panicum</taxon>
        <taxon>Panicum sect. Hiantes</taxon>
    </lineage>
</organism>
<comment type="caution">
    <text evidence="2">The sequence shown here is derived from an EMBL/GenBank/DDBJ whole genome shotgun (WGS) entry which is preliminary data.</text>
</comment>
<reference evidence="2" key="1">
    <citation type="submission" date="2020-05" db="EMBL/GenBank/DDBJ databases">
        <title>WGS assembly of Panicum virgatum.</title>
        <authorList>
            <person name="Lovell J.T."/>
            <person name="Jenkins J."/>
            <person name="Shu S."/>
            <person name="Juenger T.E."/>
            <person name="Schmutz J."/>
        </authorList>
    </citation>
    <scope>NUCLEOTIDE SEQUENCE</scope>
    <source>
        <strain evidence="2">AP13</strain>
    </source>
</reference>
<evidence type="ECO:0000313" key="3">
    <source>
        <dbReference type="Proteomes" id="UP000823388"/>
    </source>
</evidence>